<accession>A0ACB9T6D9</accession>
<proteinExistence type="predicted"/>
<dbReference type="Proteomes" id="UP001056778">
    <property type="component" value="Chromosome 4"/>
</dbReference>
<comment type="caution">
    <text evidence="1">The sequence shown here is derived from an EMBL/GenBank/DDBJ whole genome shotgun (WGS) entry which is preliminary data.</text>
</comment>
<name>A0ACB9T6D9_HOLOL</name>
<sequence>MASKVSLVFLASFIAVMGELQDWSSQCDRCKCKWSSGKKSADCRNASYNTIPGNLSNELRDIDFSNNPLYELKAREFASKNLSDVHKLKLLNCSLRDVNYKAFEGLSLLIELDLSDNKILKLHADVFKSNSKLRIVLLSNNRLKSLEEGLFANKTHLQKVYLNNNLLDSIDNNVFGDNCTVTQIDLSNNMLKAMDGNFLENFSRITSLLLEGNQWNCDCHLQTFRNITISKNLITSRTVCEDPAKLRGQAWIDQHLIFACMPEILEPNFPEPIDVTSPNYTITCKVQGVPTPDIEWVTNGRIIDRDPRQSIQKYITTKARLGPYVWNNLTIMNFNYRDKGEYKCVAKNPGGITERNVTLLISGSMIDGAYYNQKTPLPLIIGLIVGALVLLIIIFVLIYCCCRKTGRDNNVMAKNRSLSQSNEFVSLDGHHEMGKALITEVNPIVKPPRQQSVPASVISGGTEVSETRKMLDEDSIYGDEESRSLDFDRYQAKPPNNLNIDYRGESHFPPDLLPFTHRTMPQVSPAGSSASTVVADAARLPAHHGPQSPIQPPYFDAYRTLPYSRSHSPFTSPHAPPVRIPRQGGYVTVPRRPRQSWSSEPPTSDIGEPLYDNLGLRTTATGSSVLSLNRIGNETPNKTSTPKSSNIRPNHPLSPNMVSIPCDPIAEHDSPPMAQTLPRSISAHRVLSPNSESMRGNWTRSPEPNDSRRESTASLLPTPDGKAPKIPPRPPPKPKKRTSTGPLFEDEGEDGTEV</sequence>
<evidence type="ECO:0000313" key="2">
    <source>
        <dbReference type="Proteomes" id="UP001056778"/>
    </source>
</evidence>
<reference evidence="1" key="1">
    <citation type="submission" date="2022-04" db="EMBL/GenBank/DDBJ databases">
        <title>Chromosome-scale genome assembly of Holotrichia oblita Faldermann.</title>
        <authorList>
            <person name="Rongchong L."/>
        </authorList>
    </citation>
    <scope>NUCLEOTIDE SEQUENCE</scope>
    <source>
        <strain evidence="1">81SQS9</strain>
    </source>
</reference>
<keyword evidence="2" id="KW-1185">Reference proteome</keyword>
<dbReference type="EMBL" id="CM043018">
    <property type="protein sequence ID" value="KAI4462373.1"/>
    <property type="molecule type" value="Genomic_DNA"/>
</dbReference>
<organism evidence="1 2">
    <name type="scientific">Holotrichia oblita</name>
    <name type="common">Chafer beetle</name>
    <dbReference type="NCBI Taxonomy" id="644536"/>
    <lineage>
        <taxon>Eukaryota</taxon>
        <taxon>Metazoa</taxon>
        <taxon>Ecdysozoa</taxon>
        <taxon>Arthropoda</taxon>
        <taxon>Hexapoda</taxon>
        <taxon>Insecta</taxon>
        <taxon>Pterygota</taxon>
        <taxon>Neoptera</taxon>
        <taxon>Endopterygota</taxon>
        <taxon>Coleoptera</taxon>
        <taxon>Polyphaga</taxon>
        <taxon>Scarabaeiformia</taxon>
        <taxon>Scarabaeidae</taxon>
        <taxon>Melolonthinae</taxon>
        <taxon>Holotrichia</taxon>
    </lineage>
</organism>
<evidence type="ECO:0000313" key="1">
    <source>
        <dbReference type="EMBL" id="KAI4462373.1"/>
    </source>
</evidence>
<gene>
    <name evidence="1" type="ORF">MML48_4g00020559</name>
</gene>
<protein>
    <submittedName>
        <fullName evidence="1">Ig(Immunoglobulin) and lrr(Leucine rich repeat) domain</fullName>
    </submittedName>
</protein>